<proteinExistence type="predicted"/>
<dbReference type="Proteomes" id="UP000019365">
    <property type="component" value="Unassembled WGS sequence"/>
</dbReference>
<dbReference type="InterPro" id="IPR001343">
    <property type="entry name" value="Hemolysn_Ca-bd"/>
</dbReference>
<protein>
    <submittedName>
        <fullName evidence="3">Uncharacterized protein</fullName>
    </submittedName>
</protein>
<organism evidence="3 4">
    <name type="scientific">Ruminococcus flavefaciens 007c</name>
    <dbReference type="NCBI Taxonomy" id="1341157"/>
    <lineage>
        <taxon>Bacteria</taxon>
        <taxon>Bacillati</taxon>
        <taxon>Bacillota</taxon>
        <taxon>Clostridia</taxon>
        <taxon>Eubacteriales</taxon>
        <taxon>Oscillospiraceae</taxon>
        <taxon>Ruminococcus</taxon>
    </lineage>
</organism>
<dbReference type="InterPro" id="IPR011049">
    <property type="entry name" value="Serralysin-like_metalloprot_C"/>
</dbReference>
<dbReference type="Gene3D" id="2.150.10.10">
    <property type="entry name" value="Serralysin-like metalloprotease, C-terminal"/>
    <property type="match status" value="2"/>
</dbReference>
<sequence length="682" mass="75556">MSDFFALHGITDEARISIILNTFMYIDSCGRGERAQTLGSIISEMSYTGREEFQQAALSIMKKTLSRPENNDVAELRLISYSENMGSRYTGAYAAVFGKADGSEMYVVYRGTGCGRWYDNGDGLANTFSDYQLTALRYFNDIIDAEKPGAGVKIIVTGHSKGGNLAQYVTFMSGRRDRITKCISFDGQGFSPEFMNNLPYSQSTFNMIKKKMYSICGYNDYVNVLGIKAIEDDHTIYIVTKADWKDMYGAHSIVPEKFCDADCKCDDFIFNFTSNTFNEQTQNQNILARCSQELSRNAMELPQEKREDICRTLMTFAEKYIGGSGLPNGLKDERASLDETISFLFNLYELVIPLTSYVGKNAAQDIVYRVMIGGDDPSLASAPVEKKIQVIMEDPDMLSIYYLGVTIAIENCIDSSTQTEKTLGDLSSAQLMQELDFVVNSHMLSVKWLMSYIERLKGLSVIIKGLIKLCIENLIRLKEELVPQDNDAQTSAESFGYRIKDGKHLYEGTEEPDKIECGEEDDIVYGRGGDDVLHGHGGKDEIYGGPGRDIIYGAGGNDRLYGEGGNDTIYGGDDDDKIYGGSGDDTLIGGRGNDAYVFVRGFGNDNIIDNEGDNIIELRGYSPGELVVTSSGDDVTIAVSGTSDSVKISDYRRFADRFTFVFSGGSRYRLMNNCGSYGFVSV</sequence>
<keyword evidence="4" id="KW-1185">Reference proteome</keyword>
<dbReference type="Pfam" id="PF11187">
    <property type="entry name" value="Mbeg1-like"/>
    <property type="match status" value="1"/>
</dbReference>
<dbReference type="SUPFAM" id="SSF51120">
    <property type="entry name" value="beta-Roll"/>
    <property type="match status" value="1"/>
</dbReference>
<dbReference type="InterPro" id="IPR024499">
    <property type="entry name" value="Mbeg1-like"/>
</dbReference>
<name>W7UN08_RUMFL</name>
<dbReference type="PROSITE" id="PS00330">
    <property type="entry name" value="HEMOLYSIN_CALCIUM"/>
    <property type="match status" value="2"/>
</dbReference>
<dbReference type="PRINTS" id="PR00313">
    <property type="entry name" value="CABNDNGRPT"/>
</dbReference>
<dbReference type="RefSeq" id="WP_037296538.1">
    <property type="nucleotide sequence ID" value="NZ_ATAX01000006.1"/>
</dbReference>
<dbReference type="PANTHER" id="PTHR38340">
    <property type="entry name" value="S-LAYER PROTEIN"/>
    <property type="match status" value="1"/>
</dbReference>
<evidence type="ECO:0000256" key="2">
    <source>
        <dbReference type="ARBA" id="ARBA00022525"/>
    </source>
</evidence>
<dbReference type="PATRIC" id="fig|1341157.4.peg.264"/>
<dbReference type="InterPro" id="IPR018511">
    <property type="entry name" value="Hemolysin-typ_Ca-bd_CS"/>
</dbReference>
<dbReference type="Pfam" id="PF00353">
    <property type="entry name" value="HemolysinCabind"/>
    <property type="match status" value="1"/>
</dbReference>
<dbReference type="OrthoDB" id="9769481at2"/>
<gene>
    <name evidence="3" type="ORF">RF007C_05645</name>
</gene>
<comment type="subcellular location">
    <subcellularLocation>
        <location evidence="1">Secreted</location>
    </subcellularLocation>
</comment>
<dbReference type="eggNOG" id="COG2931">
    <property type="taxonomic scope" value="Bacteria"/>
</dbReference>
<evidence type="ECO:0000313" key="4">
    <source>
        <dbReference type="Proteomes" id="UP000019365"/>
    </source>
</evidence>
<dbReference type="Gene3D" id="3.40.50.1820">
    <property type="entry name" value="alpha/beta hydrolase"/>
    <property type="match status" value="1"/>
</dbReference>
<reference evidence="3 4" key="1">
    <citation type="journal article" date="2014" name="PLoS ONE">
        <title>Rumen cellulosomics: divergent fiber-degrading strategies revealed by comparative genome-wide analysis of six ruminococcal strains.</title>
        <authorList>
            <person name="Dassa B."/>
            <person name="Borovok I."/>
            <person name="Ruimy-Israeli V."/>
            <person name="Lamed R."/>
            <person name="Flint H.J."/>
            <person name="Duncan S.H."/>
            <person name="Henrissat B."/>
            <person name="Coutinho P."/>
            <person name="Morrison M."/>
            <person name="Mosoni P."/>
            <person name="Yeoman C.J."/>
            <person name="White B.A."/>
            <person name="Bayer E.A."/>
        </authorList>
    </citation>
    <scope>NUCLEOTIDE SEQUENCE [LARGE SCALE GENOMIC DNA]</scope>
    <source>
        <strain evidence="3 4">007c</strain>
    </source>
</reference>
<dbReference type="PANTHER" id="PTHR38340:SF1">
    <property type="entry name" value="S-LAYER PROTEIN"/>
    <property type="match status" value="1"/>
</dbReference>
<evidence type="ECO:0000256" key="1">
    <source>
        <dbReference type="ARBA" id="ARBA00004613"/>
    </source>
</evidence>
<dbReference type="InterPro" id="IPR029058">
    <property type="entry name" value="AB_hydrolase_fold"/>
</dbReference>
<dbReference type="SUPFAM" id="SSF53474">
    <property type="entry name" value="alpha/beta-Hydrolases"/>
    <property type="match status" value="1"/>
</dbReference>
<dbReference type="InterPro" id="IPR050557">
    <property type="entry name" value="RTX_toxin/Mannuronan_C5-epim"/>
</dbReference>
<dbReference type="EMBL" id="ATAX01000006">
    <property type="protein sequence ID" value="EWM55158.1"/>
    <property type="molecule type" value="Genomic_DNA"/>
</dbReference>
<comment type="caution">
    <text evidence="3">The sequence shown here is derived from an EMBL/GenBank/DDBJ whole genome shotgun (WGS) entry which is preliminary data.</text>
</comment>
<dbReference type="GO" id="GO:0005509">
    <property type="term" value="F:calcium ion binding"/>
    <property type="evidence" value="ECO:0007669"/>
    <property type="project" value="InterPro"/>
</dbReference>
<accession>W7UN08</accession>
<keyword evidence="2" id="KW-0964">Secreted</keyword>
<dbReference type="GO" id="GO:0005576">
    <property type="term" value="C:extracellular region"/>
    <property type="evidence" value="ECO:0007669"/>
    <property type="project" value="UniProtKB-SubCell"/>
</dbReference>
<dbReference type="AlphaFoldDB" id="W7UN08"/>
<evidence type="ECO:0000313" key="3">
    <source>
        <dbReference type="EMBL" id="EWM55158.1"/>
    </source>
</evidence>